<name>A0ABR3GEI0_9PEZI</name>
<evidence type="ECO:0000256" key="1">
    <source>
        <dbReference type="SAM" id="MobiDB-lite"/>
    </source>
</evidence>
<proteinExistence type="predicted"/>
<dbReference type="EMBL" id="JBBBZM010000103">
    <property type="protein sequence ID" value="KAL0634122.1"/>
    <property type="molecule type" value="Genomic_DNA"/>
</dbReference>
<protein>
    <submittedName>
        <fullName evidence="2">Uncharacterized protein</fullName>
    </submittedName>
</protein>
<organism evidence="2 3">
    <name type="scientific">Discina gigas</name>
    <dbReference type="NCBI Taxonomy" id="1032678"/>
    <lineage>
        <taxon>Eukaryota</taxon>
        <taxon>Fungi</taxon>
        <taxon>Dikarya</taxon>
        <taxon>Ascomycota</taxon>
        <taxon>Pezizomycotina</taxon>
        <taxon>Pezizomycetes</taxon>
        <taxon>Pezizales</taxon>
        <taxon>Discinaceae</taxon>
        <taxon>Discina</taxon>
    </lineage>
</organism>
<gene>
    <name evidence="2" type="ORF">Q9L58_006929</name>
</gene>
<dbReference type="Proteomes" id="UP001447188">
    <property type="component" value="Unassembled WGS sequence"/>
</dbReference>
<feature type="region of interest" description="Disordered" evidence="1">
    <location>
        <begin position="133"/>
        <end position="194"/>
    </location>
</feature>
<feature type="compositionally biased region" description="Basic and acidic residues" evidence="1">
    <location>
        <begin position="170"/>
        <end position="186"/>
    </location>
</feature>
<evidence type="ECO:0000313" key="3">
    <source>
        <dbReference type="Proteomes" id="UP001447188"/>
    </source>
</evidence>
<sequence length="204" mass="23267">MSGPARSNARAPAPFQIYEDPPPPPPISFFFPTLPSVRAELVSAIQEANPVINSPLPSRVLQANRWSPPDPITRTWSLESGARQMHYAYETRSWHRVSSSIARSESVRVLNRGENEITDTPEEEARAGVAEQQEAQTVNSLGMDAVVEEPQPRQRKRDRFRRFSRSIVQKVKDLRKDPKDPEDPSSRGRLRRAFTLFQVRRRGQ</sequence>
<comment type="caution">
    <text evidence="2">The sequence shown here is derived from an EMBL/GenBank/DDBJ whole genome shotgun (WGS) entry which is preliminary data.</text>
</comment>
<reference evidence="2 3" key="1">
    <citation type="submission" date="2024-02" db="EMBL/GenBank/DDBJ databases">
        <title>Discinaceae phylogenomics.</title>
        <authorList>
            <person name="Dirks A.C."/>
            <person name="James T.Y."/>
        </authorList>
    </citation>
    <scope>NUCLEOTIDE SEQUENCE [LARGE SCALE GENOMIC DNA]</scope>
    <source>
        <strain evidence="2 3">ACD0624</strain>
    </source>
</reference>
<keyword evidence="3" id="KW-1185">Reference proteome</keyword>
<feature type="compositionally biased region" description="Basic residues" evidence="1">
    <location>
        <begin position="153"/>
        <end position="164"/>
    </location>
</feature>
<accession>A0ABR3GEI0</accession>
<evidence type="ECO:0000313" key="2">
    <source>
        <dbReference type="EMBL" id="KAL0634122.1"/>
    </source>
</evidence>